<accession>A0A507CAX4</accession>
<feature type="region of interest" description="Disordered" evidence="2">
    <location>
        <begin position="76"/>
        <end position="99"/>
    </location>
</feature>
<feature type="compositionally biased region" description="Pro residues" evidence="2">
    <location>
        <begin position="408"/>
        <end position="417"/>
    </location>
</feature>
<keyword evidence="1" id="KW-0862">Zinc</keyword>
<dbReference type="InterPro" id="IPR000571">
    <property type="entry name" value="Znf_CCCH"/>
</dbReference>
<dbReference type="SMART" id="SM00356">
    <property type="entry name" value="ZnF_C3H1"/>
    <property type="match status" value="1"/>
</dbReference>
<feature type="domain" description="C3H1-type" evidence="3">
    <location>
        <begin position="574"/>
        <end position="601"/>
    </location>
</feature>
<dbReference type="GO" id="GO:0008270">
    <property type="term" value="F:zinc ion binding"/>
    <property type="evidence" value="ECO:0007669"/>
    <property type="project" value="UniProtKB-KW"/>
</dbReference>
<dbReference type="EMBL" id="QEAO01000010">
    <property type="protein sequence ID" value="TPX35104.1"/>
    <property type="molecule type" value="Genomic_DNA"/>
</dbReference>
<name>A0A507CAX4_9FUNG</name>
<reference evidence="4 5" key="1">
    <citation type="journal article" date="2019" name="Sci. Rep.">
        <title>Comparative genomics of chytrid fungi reveal insights into the obligate biotrophic and pathogenic lifestyle of Synchytrium endobioticum.</title>
        <authorList>
            <person name="van de Vossenberg B.T.L.H."/>
            <person name="Warris S."/>
            <person name="Nguyen H.D.T."/>
            <person name="van Gent-Pelzer M.P.E."/>
            <person name="Joly D.L."/>
            <person name="van de Geest H.C."/>
            <person name="Bonants P.J.M."/>
            <person name="Smith D.S."/>
            <person name="Levesque C.A."/>
            <person name="van der Lee T.A.J."/>
        </authorList>
    </citation>
    <scope>NUCLEOTIDE SEQUENCE [LARGE SCALE GENOMIC DNA]</scope>
    <source>
        <strain evidence="4 5">JEL517</strain>
    </source>
</reference>
<evidence type="ECO:0000256" key="2">
    <source>
        <dbReference type="SAM" id="MobiDB-lite"/>
    </source>
</evidence>
<keyword evidence="1" id="KW-0863">Zinc-finger</keyword>
<comment type="caution">
    <text evidence="4">The sequence shown here is derived from an EMBL/GenBank/DDBJ whole genome shotgun (WGS) entry which is preliminary data.</text>
</comment>
<dbReference type="Proteomes" id="UP000319731">
    <property type="component" value="Unassembled WGS sequence"/>
</dbReference>
<keyword evidence="5" id="KW-1185">Reference proteome</keyword>
<dbReference type="AlphaFoldDB" id="A0A507CAX4"/>
<feature type="region of interest" description="Disordered" evidence="2">
    <location>
        <begin position="127"/>
        <end position="180"/>
    </location>
</feature>
<evidence type="ECO:0000313" key="5">
    <source>
        <dbReference type="Proteomes" id="UP000319731"/>
    </source>
</evidence>
<feature type="compositionally biased region" description="Low complexity" evidence="2">
    <location>
        <begin position="289"/>
        <end position="314"/>
    </location>
</feature>
<gene>
    <name evidence="4" type="ORF">SmJEL517_g02472</name>
</gene>
<feature type="compositionally biased region" description="Polar residues" evidence="2">
    <location>
        <begin position="263"/>
        <end position="279"/>
    </location>
</feature>
<feature type="compositionally biased region" description="Polar residues" evidence="2">
    <location>
        <begin position="320"/>
        <end position="354"/>
    </location>
</feature>
<organism evidence="4 5">
    <name type="scientific">Synchytrium microbalum</name>
    <dbReference type="NCBI Taxonomy" id="1806994"/>
    <lineage>
        <taxon>Eukaryota</taxon>
        <taxon>Fungi</taxon>
        <taxon>Fungi incertae sedis</taxon>
        <taxon>Chytridiomycota</taxon>
        <taxon>Chytridiomycota incertae sedis</taxon>
        <taxon>Chytridiomycetes</taxon>
        <taxon>Synchytriales</taxon>
        <taxon>Synchytriaceae</taxon>
        <taxon>Synchytrium</taxon>
    </lineage>
</organism>
<dbReference type="PROSITE" id="PS50103">
    <property type="entry name" value="ZF_C3H1"/>
    <property type="match status" value="1"/>
</dbReference>
<dbReference type="GeneID" id="42003697"/>
<protein>
    <recommendedName>
        <fullName evidence="3">C3H1-type domain-containing protein</fullName>
    </recommendedName>
</protein>
<evidence type="ECO:0000259" key="3">
    <source>
        <dbReference type="PROSITE" id="PS50103"/>
    </source>
</evidence>
<dbReference type="RefSeq" id="XP_031025689.1">
    <property type="nucleotide sequence ID" value="XM_031168400.1"/>
</dbReference>
<feature type="compositionally biased region" description="Low complexity" evidence="2">
    <location>
        <begin position="355"/>
        <end position="369"/>
    </location>
</feature>
<feature type="compositionally biased region" description="Low complexity" evidence="2">
    <location>
        <begin position="418"/>
        <end position="446"/>
    </location>
</feature>
<dbReference type="Gene3D" id="4.10.1000.10">
    <property type="entry name" value="Zinc finger, CCCH-type"/>
    <property type="match status" value="1"/>
</dbReference>
<proteinExistence type="predicted"/>
<dbReference type="STRING" id="1806994.A0A507CAX4"/>
<feature type="zinc finger region" description="C3H1-type" evidence="1">
    <location>
        <begin position="574"/>
        <end position="601"/>
    </location>
</feature>
<keyword evidence="1" id="KW-0479">Metal-binding</keyword>
<dbReference type="OrthoDB" id="20729at2759"/>
<sequence length="631" mass="67346">MLAQDRLWESDTEGRSRNLVEKRSSAFINSAQNEAPGTFGRTNIENLKSQLVSPSSGKASFEDLSALFLPSSTRNSFTSRAANSTRTLGLPPSPPPPTPLEPIFSHLSPLTSSSTVGALGFLNPHLSDQAPQAAPAAERAVYSSHNLSSNNSHHHHHSHQSTSSHHHEQTHKGTSIPLRISTSFDRSTLPKFLEARRARRGLPPTPTDALLDLELDWLPSMADIAEEGSHIGLARRSSLMSPSTLSARTLSAIDGEMGLGMRRSSSGPIISSTILNSATSSSSPPPPQQQQQQQDMNSDSTSPTTSNDTDSSSMPSPPNFNRTSQTSIVPPQKVNANLNNQISTKPPTVNTQQQAPSSIVSASAPPTPAALSVPQLQFSPVGSNTGAGSLWVLSFVNSISAPATPMEPGVPPPPPTPAVSSAAMQSPGLQTPQPQSSTNSTTSTNTGISAPPLAPIIDSAYGSTSSLMKNSDEVLNLNVDEALSIALQSVALPRQDSMGRRDSLSMSMNSLEEASRMSNGRSLSEHAIDAYDLAKYPTQQQVTQPGNMTPIEIMYQQLLAAQSPMTSMYSSAPRFPAPLCRHFLAGRCWAQSHCRFSHSIGPAPVPQNHVVVRPLCKHHLVNRLMLGRKLM</sequence>
<feature type="compositionally biased region" description="Low complexity" evidence="2">
    <location>
        <begin position="129"/>
        <end position="151"/>
    </location>
</feature>
<evidence type="ECO:0000313" key="4">
    <source>
        <dbReference type="EMBL" id="TPX35104.1"/>
    </source>
</evidence>
<feature type="region of interest" description="Disordered" evidence="2">
    <location>
        <begin position="404"/>
        <end position="453"/>
    </location>
</feature>
<evidence type="ECO:0000256" key="1">
    <source>
        <dbReference type="PROSITE-ProRule" id="PRU00723"/>
    </source>
</evidence>
<feature type="region of interest" description="Disordered" evidence="2">
    <location>
        <begin position="258"/>
        <end position="369"/>
    </location>
</feature>